<sequence>MTEQAAFQEKFAALDVPARAALVFWYRERLPLDHVAKLVERSPERVERDVIDALAELRRAGVLPRPPATEDELCQWLDKLRDEPELSTFALVAAVRAGRARRGRFSRRAE</sequence>
<protein>
    <recommendedName>
        <fullName evidence="3">RNA polymerase sigma factor 70 region 4 type 2 domain-containing protein</fullName>
    </recommendedName>
</protein>
<evidence type="ECO:0000313" key="2">
    <source>
        <dbReference type="Proteomes" id="UP001500751"/>
    </source>
</evidence>
<dbReference type="SUPFAM" id="SSF88659">
    <property type="entry name" value="Sigma3 and sigma4 domains of RNA polymerase sigma factors"/>
    <property type="match status" value="1"/>
</dbReference>
<dbReference type="EMBL" id="BAAAQN010000022">
    <property type="protein sequence ID" value="GAA2035833.1"/>
    <property type="molecule type" value="Genomic_DNA"/>
</dbReference>
<dbReference type="InterPro" id="IPR013324">
    <property type="entry name" value="RNA_pol_sigma_r3/r4-like"/>
</dbReference>
<keyword evidence="2" id="KW-1185">Reference proteome</keyword>
<reference evidence="2" key="1">
    <citation type="journal article" date="2019" name="Int. J. Syst. Evol. Microbiol.">
        <title>The Global Catalogue of Microorganisms (GCM) 10K type strain sequencing project: providing services to taxonomists for standard genome sequencing and annotation.</title>
        <authorList>
            <consortium name="The Broad Institute Genomics Platform"/>
            <consortium name="The Broad Institute Genome Sequencing Center for Infectious Disease"/>
            <person name="Wu L."/>
            <person name="Ma J."/>
        </authorList>
    </citation>
    <scope>NUCLEOTIDE SEQUENCE [LARGE SCALE GENOMIC DNA]</scope>
    <source>
        <strain evidence="2">JCM 16014</strain>
    </source>
</reference>
<evidence type="ECO:0008006" key="3">
    <source>
        <dbReference type="Google" id="ProtNLM"/>
    </source>
</evidence>
<gene>
    <name evidence="1" type="ORF">GCM10009839_40800</name>
</gene>
<name>A0ABP5FXA1_9ACTN</name>
<organism evidence="1 2">
    <name type="scientific">Catenulispora yoronensis</name>
    <dbReference type="NCBI Taxonomy" id="450799"/>
    <lineage>
        <taxon>Bacteria</taxon>
        <taxon>Bacillati</taxon>
        <taxon>Actinomycetota</taxon>
        <taxon>Actinomycetes</taxon>
        <taxon>Catenulisporales</taxon>
        <taxon>Catenulisporaceae</taxon>
        <taxon>Catenulispora</taxon>
    </lineage>
</organism>
<dbReference type="Proteomes" id="UP001500751">
    <property type="component" value="Unassembled WGS sequence"/>
</dbReference>
<evidence type="ECO:0000313" key="1">
    <source>
        <dbReference type="EMBL" id="GAA2035833.1"/>
    </source>
</evidence>
<proteinExistence type="predicted"/>
<comment type="caution">
    <text evidence="1">The sequence shown here is derived from an EMBL/GenBank/DDBJ whole genome shotgun (WGS) entry which is preliminary data.</text>
</comment>
<accession>A0ABP5FXA1</accession>
<dbReference type="RefSeq" id="WP_344667221.1">
    <property type="nucleotide sequence ID" value="NZ_BAAAQN010000022.1"/>
</dbReference>